<dbReference type="KEGG" id="lpav:PLANPX_0955"/>
<name>A0A5K7XA82_9BACT</name>
<accession>A0A5K7XA82</accession>
<protein>
    <submittedName>
        <fullName evidence="1">Uncharacterized protein</fullName>
    </submittedName>
</protein>
<dbReference type="AlphaFoldDB" id="A0A5K7XA82"/>
<dbReference type="EMBL" id="AP021861">
    <property type="protein sequence ID" value="BBO31343.1"/>
    <property type="molecule type" value="Genomic_DNA"/>
</dbReference>
<proteinExistence type="predicted"/>
<evidence type="ECO:0000313" key="1">
    <source>
        <dbReference type="EMBL" id="BBO31343.1"/>
    </source>
</evidence>
<reference evidence="2" key="1">
    <citation type="submission" date="2019-10" db="EMBL/GenBank/DDBJ databases">
        <title>Lacipirellula parvula gen. nov., sp. nov., representing a lineage of planctomycetes widespread in freshwater anoxic habitats, and description of the family Lacipirellulaceae.</title>
        <authorList>
            <person name="Dedysh S.N."/>
            <person name="Kulichevskaya I.S."/>
            <person name="Beletsky A.V."/>
            <person name="Rakitin A.L."/>
            <person name="Mardanov A.V."/>
            <person name="Ivanova A.A."/>
            <person name="Saltykova V.X."/>
            <person name="Rijpstra W.I.C."/>
            <person name="Sinninghe Damste J.S."/>
            <person name="Ravin N.V."/>
        </authorList>
    </citation>
    <scope>NUCLEOTIDE SEQUENCE [LARGE SCALE GENOMIC DNA]</scope>
    <source>
        <strain evidence="2">PX69</strain>
    </source>
</reference>
<dbReference type="RefSeq" id="WP_172991859.1">
    <property type="nucleotide sequence ID" value="NZ_AP021861.1"/>
</dbReference>
<organism evidence="1 2">
    <name type="scientific">Lacipirellula parvula</name>
    <dbReference type="NCBI Taxonomy" id="2650471"/>
    <lineage>
        <taxon>Bacteria</taxon>
        <taxon>Pseudomonadati</taxon>
        <taxon>Planctomycetota</taxon>
        <taxon>Planctomycetia</taxon>
        <taxon>Pirellulales</taxon>
        <taxon>Lacipirellulaceae</taxon>
        <taxon>Lacipirellula</taxon>
    </lineage>
</organism>
<gene>
    <name evidence="1" type="ORF">PLANPX_0955</name>
</gene>
<sequence>MRQDWREFSGFGELLCLVLAWTVGLGAVWADYAARDHKSGAKVAVSGERKATVPRID</sequence>
<evidence type="ECO:0000313" key="2">
    <source>
        <dbReference type="Proteomes" id="UP000326837"/>
    </source>
</evidence>
<dbReference type="Proteomes" id="UP000326837">
    <property type="component" value="Chromosome"/>
</dbReference>
<keyword evidence="2" id="KW-1185">Reference proteome</keyword>